<evidence type="ECO:0000313" key="2">
    <source>
        <dbReference type="Proteomes" id="UP001595075"/>
    </source>
</evidence>
<protein>
    <submittedName>
        <fullName evidence="1">Uncharacterized protein</fullName>
    </submittedName>
</protein>
<gene>
    <name evidence="1" type="ORF">VTL71DRAFT_615</name>
</gene>
<organism evidence="1 2">
    <name type="scientific">Oculimacula yallundae</name>
    <dbReference type="NCBI Taxonomy" id="86028"/>
    <lineage>
        <taxon>Eukaryota</taxon>
        <taxon>Fungi</taxon>
        <taxon>Dikarya</taxon>
        <taxon>Ascomycota</taxon>
        <taxon>Pezizomycotina</taxon>
        <taxon>Leotiomycetes</taxon>
        <taxon>Helotiales</taxon>
        <taxon>Ploettnerulaceae</taxon>
        <taxon>Oculimacula</taxon>
    </lineage>
</organism>
<dbReference type="Proteomes" id="UP001595075">
    <property type="component" value="Unassembled WGS sequence"/>
</dbReference>
<keyword evidence="2" id="KW-1185">Reference proteome</keyword>
<name>A0ABR4D0K5_9HELO</name>
<evidence type="ECO:0000313" key="1">
    <source>
        <dbReference type="EMBL" id="KAL2075672.1"/>
    </source>
</evidence>
<reference evidence="1 2" key="1">
    <citation type="journal article" date="2024" name="Commun. Biol.">
        <title>Comparative genomic analysis of thermophilic fungi reveals convergent evolutionary adaptations and gene losses.</title>
        <authorList>
            <person name="Steindorff A.S."/>
            <person name="Aguilar-Pontes M.V."/>
            <person name="Robinson A.J."/>
            <person name="Andreopoulos B."/>
            <person name="LaButti K."/>
            <person name="Kuo A."/>
            <person name="Mondo S."/>
            <person name="Riley R."/>
            <person name="Otillar R."/>
            <person name="Haridas S."/>
            <person name="Lipzen A."/>
            <person name="Grimwood J."/>
            <person name="Schmutz J."/>
            <person name="Clum A."/>
            <person name="Reid I.D."/>
            <person name="Moisan M.C."/>
            <person name="Butler G."/>
            <person name="Nguyen T.T.M."/>
            <person name="Dewar K."/>
            <person name="Conant G."/>
            <person name="Drula E."/>
            <person name="Henrissat B."/>
            <person name="Hansel C."/>
            <person name="Singer S."/>
            <person name="Hutchinson M.I."/>
            <person name="de Vries R.P."/>
            <person name="Natvig D.O."/>
            <person name="Powell A.J."/>
            <person name="Tsang A."/>
            <person name="Grigoriev I.V."/>
        </authorList>
    </citation>
    <scope>NUCLEOTIDE SEQUENCE [LARGE SCALE GENOMIC DNA]</scope>
    <source>
        <strain evidence="1 2">CBS 494.80</strain>
    </source>
</reference>
<proteinExistence type="predicted"/>
<accession>A0ABR4D0K5</accession>
<dbReference type="EMBL" id="JAZHXI010000001">
    <property type="protein sequence ID" value="KAL2075672.1"/>
    <property type="molecule type" value="Genomic_DNA"/>
</dbReference>
<sequence>MSLQDLMEQFQVMSECVHIYIAALEIAVSMGQDPAKVIISRRREEDLQRNAARFTEDVEFEVSKRTKLKALEAEIMGRIPSYESRSIGVLNDLKREEEIHSAELQKKHKAELKALRKKHHEETAAIPQLYMRKAAEIEKNLRMDIRWELDLMLEVEQGALENEMLIERQRALETRERQDKIREEARALVDQDLNRQVLATFREEASHRIQPRQDIVAQSSSQQSLKSILKKPLGLSVNGEDTNTSLTTEDETLNDRKFKRVKMEASPRRSRVADILDEEATLFPYRENKSPSVHLQRLPRTPWSPIPVHTLSTYKLFRTSDGSRSSS</sequence>
<comment type="caution">
    <text evidence="1">The sequence shown here is derived from an EMBL/GenBank/DDBJ whole genome shotgun (WGS) entry which is preliminary data.</text>
</comment>